<dbReference type="PATRIC" id="fig|755172.3.peg.96"/>
<dbReference type="GO" id="GO:0016787">
    <property type="term" value="F:hydrolase activity"/>
    <property type="evidence" value="ECO:0007669"/>
    <property type="project" value="UniProtKB-KW"/>
</dbReference>
<evidence type="ECO:0000313" key="3">
    <source>
        <dbReference type="EMBL" id="KXB68388.1"/>
    </source>
</evidence>
<dbReference type="PANTHER" id="PTHR23088">
    <property type="entry name" value="NITRILASE-RELATED"/>
    <property type="match status" value="1"/>
</dbReference>
<comment type="caution">
    <text evidence="3">The sequence shown here is derived from an EMBL/GenBank/DDBJ whole genome shotgun (WGS) entry which is preliminary data.</text>
</comment>
<dbReference type="Proteomes" id="UP000070442">
    <property type="component" value="Unassembled WGS sequence"/>
</dbReference>
<dbReference type="Gene3D" id="3.60.110.10">
    <property type="entry name" value="Carbon-nitrogen hydrolase"/>
    <property type="match status" value="1"/>
</dbReference>
<accession>A0A134AKY9</accession>
<gene>
    <name evidence="3" type="ORF">HMPREF1863_00100</name>
</gene>
<comment type="similarity">
    <text evidence="1">Belongs to the carbon-nitrogen hydrolase superfamily. NIT1/NIT2 family.</text>
</comment>
<dbReference type="PROSITE" id="PS01227">
    <property type="entry name" value="UPF0012"/>
    <property type="match status" value="1"/>
</dbReference>
<dbReference type="EMBL" id="LSDG01000002">
    <property type="protein sequence ID" value="KXB68388.1"/>
    <property type="molecule type" value="Genomic_DNA"/>
</dbReference>
<dbReference type="STRING" id="755172.HMPREF1863_00100"/>
<dbReference type="InterPro" id="IPR036526">
    <property type="entry name" value="C-N_Hydrolase_sf"/>
</dbReference>
<keyword evidence="4" id="KW-1185">Reference proteome</keyword>
<dbReference type="Pfam" id="PF00795">
    <property type="entry name" value="CN_hydrolase"/>
    <property type="match status" value="1"/>
</dbReference>
<keyword evidence="3" id="KW-0378">Hydrolase</keyword>
<organism evidence="3 4">
    <name type="scientific">Aedoeadaptatus coxii</name>
    <dbReference type="NCBI Taxonomy" id="755172"/>
    <lineage>
        <taxon>Bacteria</taxon>
        <taxon>Bacillati</taxon>
        <taxon>Bacillota</taxon>
        <taxon>Tissierellia</taxon>
        <taxon>Tissierellales</taxon>
        <taxon>Peptoniphilaceae</taxon>
        <taxon>Aedoeadaptatus</taxon>
    </lineage>
</organism>
<dbReference type="InterPro" id="IPR003010">
    <property type="entry name" value="C-N_Hydrolase"/>
</dbReference>
<dbReference type="PANTHER" id="PTHR23088:SF27">
    <property type="entry name" value="DEAMINATED GLUTATHIONE AMIDASE"/>
    <property type="match status" value="1"/>
</dbReference>
<evidence type="ECO:0000259" key="2">
    <source>
        <dbReference type="PROSITE" id="PS50263"/>
    </source>
</evidence>
<proteinExistence type="inferred from homology"/>
<dbReference type="RefSeq" id="WP_068366130.1">
    <property type="nucleotide sequence ID" value="NZ_KQ960155.1"/>
</dbReference>
<feature type="domain" description="CN hydrolase" evidence="2">
    <location>
        <begin position="1"/>
        <end position="237"/>
    </location>
</feature>
<evidence type="ECO:0000313" key="4">
    <source>
        <dbReference type="Proteomes" id="UP000070442"/>
    </source>
</evidence>
<dbReference type="AlphaFoldDB" id="A0A134AKY9"/>
<reference evidence="4" key="1">
    <citation type="submission" date="2016-01" db="EMBL/GenBank/DDBJ databases">
        <authorList>
            <person name="Mitreva M."/>
            <person name="Pepin K.H."/>
            <person name="Mihindukulasuriya K.A."/>
            <person name="Fulton R."/>
            <person name="Fronick C."/>
            <person name="O'Laughlin M."/>
            <person name="Miner T."/>
            <person name="Herter B."/>
            <person name="Rosa B.A."/>
            <person name="Cordes M."/>
            <person name="Tomlinson C."/>
            <person name="Wollam A."/>
            <person name="Palsikar V.B."/>
            <person name="Mardis E.R."/>
            <person name="Wilson R.K."/>
        </authorList>
    </citation>
    <scope>NUCLEOTIDE SEQUENCE [LARGE SCALE GENOMIC DNA]</scope>
    <source>
        <strain evidence="4">DNF00729</strain>
    </source>
</reference>
<sequence>MKISCIQLDARLAAEGDPYAYAEKMIEEAAKENPDTILLPEKWNAFGHPTTHRAQSDSSGDKTKKLLSRLAKKHHVNIVGGSITEEREDKLYNTCHVFNREGEDVLVYDKVHLYKEQEKNYYAAGDAIGLFTLDGISCGVAICYDMDFPEWIRCYGIHGVDILFAPFAWPSKWMHHLDMVQKARALENQCFVASAGLCKSDGDGHYRSGGTSLAGPHGDFIKKAGQEPGVLTGKADRETLMAARKWQHFLDDRREDLYRKYGF</sequence>
<name>A0A134AKY9_9FIRM</name>
<evidence type="ECO:0000256" key="1">
    <source>
        <dbReference type="ARBA" id="ARBA00010613"/>
    </source>
</evidence>
<dbReference type="PROSITE" id="PS50263">
    <property type="entry name" value="CN_HYDROLASE"/>
    <property type="match status" value="1"/>
</dbReference>
<dbReference type="OrthoDB" id="9811121at2"/>
<dbReference type="InterPro" id="IPR001110">
    <property type="entry name" value="UPF0012_CS"/>
</dbReference>
<dbReference type="SUPFAM" id="SSF56317">
    <property type="entry name" value="Carbon-nitrogen hydrolase"/>
    <property type="match status" value="1"/>
</dbReference>
<protein>
    <submittedName>
        <fullName evidence="3">Hydrolase, carbon-nitrogen family</fullName>
    </submittedName>
</protein>